<organism evidence="1">
    <name type="scientific">Rhizophora mucronata</name>
    <name type="common">Asiatic mangrove</name>
    <dbReference type="NCBI Taxonomy" id="61149"/>
    <lineage>
        <taxon>Eukaryota</taxon>
        <taxon>Viridiplantae</taxon>
        <taxon>Streptophyta</taxon>
        <taxon>Embryophyta</taxon>
        <taxon>Tracheophyta</taxon>
        <taxon>Spermatophyta</taxon>
        <taxon>Magnoliopsida</taxon>
        <taxon>eudicotyledons</taxon>
        <taxon>Gunneridae</taxon>
        <taxon>Pentapetalae</taxon>
        <taxon>rosids</taxon>
        <taxon>fabids</taxon>
        <taxon>Malpighiales</taxon>
        <taxon>Rhizophoraceae</taxon>
        <taxon>Rhizophora</taxon>
    </lineage>
</organism>
<reference evidence="1" key="1">
    <citation type="submission" date="2018-02" db="EMBL/GenBank/DDBJ databases">
        <title>Rhizophora mucronata_Transcriptome.</title>
        <authorList>
            <person name="Meera S.P."/>
            <person name="Sreeshan A."/>
            <person name="Augustine A."/>
        </authorList>
    </citation>
    <scope>NUCLEOTIDE SEQUENCE</scope>
    <source>
        <tissue evidence="1">Leaf</tissue>
    </source>
</reference>
<sequence>MYQKENVEGRTL</sequence>
<protein>
    <submittedName>
        <fullName evidence="1">Uncharacterized protein</fullName>
    </submittedName>
</protein>
<name>A0A2P2NI41_RHIMU</name>
<evidence type="ECO:0000313" key="1">
    <source>
        <dbReference type="EMBL" id="MBX42158.1"/>
    </source>
</evidence>
<proteinExistence type="predicted"/>
<dbReference type="EMBL" id="GGEC01061674">
    <property type="protein sequence ID" value="MBX42158.1"/>
    <property type="molecule type" value="Transcribed_RNA"/>
</dbReference>
<accession>A0A2P2NI41</accession>